<evidence type="ECO:0000313" key="1">
    <source>
        <dbReference type="EMBL" id="MXO52408.1"/>
    </source>
</evidence>
<dbReference type="AlphaFoldDB" id="A0A844Y5U0"/>
<reference evidence="1 2" key="1">
    <citation type="submission" date="2019-12" db="EMBL/GenBank/DDBJ databases">
        <title>Genomic-based taxomic classification of the family Erythrobacteraceae.</title>
        <authorList>
            <person name="Xu L."/>
        </authorList>
    </citation>
    <scope>NUCLEOTIDE SEQUENCE [LARGE SCALE GENOMIC DNA]</scope>
    <source>
        <strain evidence="1 2">JCM 17468</strain>
    </source>
</reference>
<keyword evidence="2" id="KW-1185">Reference proteome</keyword>
<accession>A0A844Y5U0</accession>
<sequence>MDRRAVWTNAQGYEHAFRKVLRRMGFEQSFPMELASGHGFTNIALSVLDCQQASGSGPRLLIPIDLQSHPDERLIEASLARSIGLMLADAEMYDQIWIDTHSDLQSRFAKRPEASLEKLDFTAGPHDGLLFHAEFLRLNHDFSTTRSRRIASDIEELIEAIDFDLREHDRNVGALTVDELGSYRRKITGLAAHVLELTGISPDDLPLLFDGDGDRPFTSVDGSLPFSAGRFYWSRGTLECSLEMRKGRCWIDGRRVILSHPSNLPATTLSSSVGRPLHTLLQIEGFELEATIKKIHADRGCIVLEIEIPTNDFPSHVD</sequence>
<evidence type="ECO:0000313" key="2">
    <source>
        <dbReference type="Proteomes" id="UP000430272"/>
    </source>
</evidence>
<protein>
    <submittedName>
        <fullName evidence="1">Uncharacterized protein</fullName>
    </submittedName>
</protein>
<dbReference type="Proteomes" id="UP000430272">
    <property type="component" value="Unassembled WGS sequence"/>
</dbReference>
<proteinExistence type="predicted"/>
<comment type="caution">
    <text evidence="1">The sequence shown here is derived from an EMBL/GenBank/DDBJ whole genome shotgun (WGS) entry which is preliminary data.</text>
</comment>
<dbReference type="RefSeq" id="WP_344871007.1">
    <property type="nucleotide sequence ID" value="NZ_BAABDV010000001.1"/>
</dbReference>
<name>A0A844Y5U0_9SPHN</name>
<dbReference type="EMBL" id="WTYD01000001">
    <property type="protein sequence ID" value="MXO52408.1"/>
    <property type="molecule type" value="Genomic_DNA"/>
</dbReference>
<organism evidence="1 2">
    <name type="scientific">Qipengyuania pelagi</name>
    <dbReference type="NCBI Taxonomy" id="994320"/>
    <lineage>
        <taxon>Bacteria</taxon>
        <taxon>Pseudomonadati</taxon>
        <taxon>Pseudomonadota</taxon>
        <taxon>Alphaproteobacteria</taxon>
        <taxon>Sphingomonadales</taxon>
        <taxon>Erythrobacteraceae</taxon>
        <taxon>Qipengyuania</taxon>
    </lineage>
</organism>
<gene>
    <name evidence="1" type="ORF">GRI47_00105</name>
</gene>